<dbReference type="AlphaFoldDB" id="A0A0F4L8C2"/>
<proteinExistence type="predicted"/>
<dbReference type="OrthoDB" id="2315244at2"/>
<comment type="caution">
    <text evidence="1">The sequence shown here is derived from an EMBL/GenBank/DDBJ whole genome shotgun (WGS) entry which is preliminary data.</text>
</comment>
<organism evidence="1 2">
    <name type="scientific">Lactobacillus kullabergensis</name>
    <dbReference type="NCBI Taxonomy" id="1218493"/>
    <lineage>
        <taxon>Bacteria</taxon>
        <taxon>Bacillati</taxon>
        <taxon>Bacillota</taxon>
        <taxon>Bacilli</taxon>
        <taxon>Lactobacillales</taxon>
        <taxon>Lactobacillaceae</taxon>
        <taxon>Lactobacillus</taxon>
    </lineage>
</organism>
<dbReference type="RefSeq" id="WP_045928519.1">
    <property type="nucleotide sequence ID" value="NZ_JBHSZS010000026.1"/>
</dbReference>
<sequence>MTKVKIDFTSKIIQGKDSETFKKKADGELIESAGNTRVFYLEDGKIPVKILIKEDNVIIRRGTDRNNYSQLHFVVGERKDCRYVAQGYQMDLQSTTEFIKFFPKNDGSSELQIEYNLYSGLYLIGNYAVTLIFT</sequence>
<dbReference type="Pfam" id="PF09148">
    <property type="entry name" value="DUF1934"/>
    <property type="match status" value="1"/>
</dbReference>
<reference evidence="1 2" key="1">
    <citation type="submission" date="2014-12" db="EMBL/GenBank/DDBJ databases">
        <title>Comparative genomics of the lactic acid bacteria isolated from the honey bee gut.</title>
        <authorList>
            <person name="Ellegaard K.M."/>
            <person name="Tamarit D."/>
            <person name="Javelind E."/>
            <person name="Olofsson T."/>
            <person name="Andersson S.G."/>
            <person name="Vasquez A."/>
        </authorList>
    </citation>
    <scope>NUCLEOTIDE SEQUENCE [LARGE SCALE GENOMIC DNA]</scope>
    <source>
        <strain evidence="1 2">Biut2</strain>
    </source>
</reference>
<dbReference type="PATRIC" id="fig|1218493.3.peg.1602"/>
<gene>
    <name evidence="1" type="ORF">JF76_15290</name>
</gene>
<dbReference type="InterPro" id="IPR012674">
    <property type="entry name" value="Calycin"/>
</dbReference>
<dbReference type="HOGENOM" id="CLU_1904020_0_0_9"/>
<evidence type="ECO:0008006" key="3">
    <source>
        <dbReference type="Google" id="ProtNLM"/>
    </source>
</evidence>
<name>A0A0F4L8C2_9LACO</name>
<dbReference type="Proteomes" id="UP000033533">
    <property type="component" value="Unassembled WGS sequence"/>
</dbReference>
<protein>
    <recommendedName>
        <fullName evidence="3">DUF1934 domain-containing protein</fullName>
    </recommendedName>
</protein>
<evidence type="ECO:0000313" key="2">
    <source>
        <dbReference type="Proteomes" id="UP000033533"/>
    </source>
</evidence>
<dbReference type="STRING" id="1218493.JF76_15290"/>
<dbReference type="EMBL" id="JXBY01000025">
    <property type="protein sequence ID" value="KJY54509.1"/>
    <property type="molecule type" value="Genomic_DNA"/>
</dbReference>
<accession>A0A0F4L8C2</accession>
<dbReference type="Gene3D" id="2.40.128.20">
    <property type="match status" value="1"/>
</dbReference>
<dbReference type="SUPFAM" id="SSF50814">
    <property type="entry name" value="Lipocalins"/>
    <property type="match status" value="1"/>
</dbReference>
<evidence type="ECO:0000313" key="1">
    <source>
        <dbReference type="EMBL" id="KJY54509.1"/>
    </source>
</evidence>
<dbReference type="InterPro" id="IPR015231">
    <property type="entry name" value="DUF1934"/>
</dbReference>